<dbReference type="Pfam" id="PF03962">
    <property type="entry name" value="Mnd1"/>
    <property type="match status" value="1"/>
</dbReference>
<feature type="region of interest" description="Disordered" evidence="1">
    <location>
        <begin position="299"/>
        <end position="322"/>
    </location>
</feature>
<name>A0A836H618_LEIEN</name>
<sequence>MSRAAGAVGAAKRSAKKGLSIEEKIVLVERWMAAHPQPYTLKELQLLIPKQTPVVYQSVEECVTLLVAEGRIEEDRVGVSTLLWKFPPTAAQLANRSSGQPGRNGGLGSRLGSGATLYECPLSYTELLQRLTANGAAAQRHQQQQVSVETMERWCVSTSATQLREWHDMLQAENNRTAASLSAERERLNLGSGEHDDEDTPAGEAVVLAELARHQELELQRAQLLAEHKKLSSRQALPDLLDQLGRASSIALEAANRWTDNYYLAEEEVVGKVGFGGSRRDVRAALQLPLELNYLSDESDAEPDLGGCQGQEGADGCNSSRPPCVRADDATLQASLPLGQASQLSAAGGPLSAPNEHQVAAASHGDSDFPAAQADVRGSEPTPAAAAATSVAHTDTTVPPSTSSKAKPSKAAKVSSAKRSTAKRTRSRCV</sequence>
<protein>
    <recommendedName>
        <fullName evidence="2">Mnd1 HTH domain-containing protein</fullName>
    </recommendedName>
</protein>
<comment type="caution">
    <text evidence="3">The sequence shown here is derived from an EMBL/GenBank/DDBJ whole genome shotgun (WGS) entry which is preliminary data.</text>
</comment>
<feature type="compositionally biased region" description="Basic residues" evidence="1">
    <location>
        <begin position="420"/>
        <end position="430"/>
    </location>
</feature>
<feature type="domain" description="Mnd1 HTH" evidence="2">
    <location>
        <begin position="29"/>
        <end position="87"/>
    </location>
</feature>
<proteinExistence type="predicted"/>
<gene>
    <name evidence="3" type="ORF">CUR178_04945</name>
</gene>
<dbReference type="InterPro" id="IPR040453">
    <property type="entry name" value="Mnd1_HTH"/>
</dbReference>
<evidence type="ECO:0000256" key="1">
    <source>
        <dbReference type="SAM" id="MobiDB-lite"/>
    </source>
</evidence>
<dbReference type="EMBL" id="JAFHKP010000024">
    <property type="protein sequence ID" value="KAG5478230.1"/>
    <property type="molecule type" value="Genomic_DNA"/>
</dbReference>
<dbReference type="AlphaFoldDB" id="A0A836H618"/>
<evidence type="ECO:0000313" key="4">
    <source>
        <dbReference type="Proteomes" id="UP000674179"/>
    </source>
</evidence>
<accession>A0A836H618</accession>
<evidence type="ECO:0000259" key="2">
    <source>
        <dbReference type="Pfam" id="PF03962"/>
    </source>
</evidence>
<feature type="compositionally biased region" description="Low complexity" evidence="1">
    <location>
        <begin position="382"/>
        <end position="419"/>
    </location>
</feature>
<dbReference type="OrthoDB" id="273345at2759"/>
<dbReference type="KEGG" id="lenr:94172150"/>
<dbReference type="RefSeq" id="XP_067692695.1">
    <property type="nucleotide sequence ID" value="XM_067836640.1"/>
</dbReference>
<dbReference type="GeneID" id="94172150"/>
<organism evidence="3 4">
    <name type="scientific">Leishmania enriettii</name>
    <dbReference type="NCBI Taxonomy" id="5663"/>
    <lineage>
        <taxon>Eukaryota</taxon>
        <taxon>Discoba</taxon>
        <taxon>Euglenozoa</taxon>
        <taxon>Kinetoplastea</taxon>
        <taxon>Metakinetoplastina</taxon>
        <taxon>Trypanosomatida</taxon>
        <taxon>Trypanosomatidae</taxon>
        <taxon>Leishmaniinae</taxon>
        <taxon>Leishmania</taxon>
    </lineage>
</organism>
<feature type="region of interest" description="Disordered" evidence="1">
    <location>
        <begin position="345"/>
        <end position="430"/>
    </location>
</feature>
<reference evidence="3 4" key="1">
    <citation type="submission" date="2021-02" db="EMBL/GenBank/DDBJ databases">
        <title>Leishmania (Mundinia) enrietti genome sequencing and assembly.</title>
        <authorList>
            <person name="Almutairi H."/>
            <person name="Gatherer D."/>
        </authorList>
    </citation>
    <scope>NUCLEOTIDE SEQUENCE [LARGE SCALE GENOMIC DNA]</scope>
    <source>
        <strain evidence="3">CUR178</strain>
    </source>
</reference>
<evidence type="ECO:0000313" key="3">
    <source>
        <dbReference type="EMBL" id="KAG5478230.1"/>
    </source>
</evidence>
<keyword evidence="4" id="KW-1185">Reference proteome</keyword>
<dbReference type="Proteomes" id="UP000674179">
    <property type="component" value="Chromosome 24"/>
</dbReference>